<dbReference type="Proteomes" id="UP001602287">
    <property type="component" value="Unassembled WGS sequence"/>
</dbReference>
<organism evidence="1 2">
    <name type="scientific">Micromonospora parva</name>
    <dbReference type="NCBI Taxonomy" id="1464048"/>
    <lineage>
        <taxon>Bacteria</taxon>
        <taxon>Bacillati</taxon>
        <taxon>Actinomycetota</taxon>
        <taxon>Actinomycetes</taxon>
        <taxon>Micromonosporales</taxon>
        <taxon>Micromonosporaceae</taxon>
        <taxon>Micromonospora</taxon>
    </lineage>
</organism>
<proteinExistence type="predicted"/>
<dbReference type="Gene3D" id="3.40.50.1820">
    <property type="entry name" value="alpha/beta hydrolase"/>
    <property type="match status" value="1"/>
</dbReference>
<accession>A0ABW6VPB3</accession>
<dbReference type="RefSeq" id="WP_387218331.1">
    <property type="nucleotide sequence ID" value="NZ_JBIAZM010000002.1"/>
</dbReference>
<reference evidence="1 2" key="1">
    <citation type="submission" date="2024-10" db="EMBL/GenBank/DDBJ databases">
        <title>The Natural Products Discovery Center: Release of the First 8490 Sequenced Strains for Exploring Actinobacteria Biosynthetic Diversity.</title>
        <authorList>
            <person name="Kalkreuter E."/>
            <person name="Kautsar S.A."/>
            <person name="Yang D."/>
            <person name="Bader C.D."/>
            <person name="Teijaro C.N."/>
            <person name="Fluegel L."/>
            <person name="Davis C.M."/>
            <person name="Simpson J.R."/>
            <person name="Lauterbach L."/>
            <person name="Steele A.D."/>
            <person name="Gui C."/>
            <person name="Meng S."/>
            <person name="Li G."/>
            <person name="Viehrig K."/>
            <person name="Ye F."/>
            <person name="Su P."/>
            <person name="Kiefer A.F."/>
            <person name="Nichols A."/>
            <person name="Cepeda A.J."/>
            <person name="Yan W."/>
            <person name="Fan B."/>
            <person name="Jiang Y."/>
            <person name="Adhikari A."/>
            <person name="Zheng C.-J."/>
            <person name="Schuster L."/>
            <person name="Cowan T.M."/>
            <person name="Smanski M.J."/>
            <person name="Chevrette M.G."/>
            <person name="De Carvalho L.P.S."/>
            <person name="Shen B."/>
        </authorList>
    </citation>
    <scope>NUCLEOTIDE SEQUENCE [LARGE SCALE GENOMIC DNA]</scope>
    <source>
        <strain evidence="1 2">NPDC000140</strain>
    </source>
</reference>
<evidence type="ECO:0000313" key="1">
    <source>
        <dbReference type="EMBL" id="MFF5199061.1"/>
    </source>
</evidence>
<evidence type="ECO:0008006" key="3">
    <source>
        <dbReference type="Google" id="ProtNLM"/>
    </source>
</evidence>
<dbReference type="SUPFAM" id="SSF53474">
    <property type="entry name" value="alpha/beta-Hydrolases"/>
    <property type="match status" value="1"/>
</dbReference>
<name>A0ABW6VPB3_9ACTN</name>
<dbReference type="InterPro" id="IPR029058">
    <property type="entry name" value="AB_hydrolase_fold"/>
</dbReference>
<keyword evidence="2" id="KW-1185">Reference proteome</keyword>
<protein>
    <recommendedName>
        <fullName evidence="3">AB hydrolase-1 domain-containing protein</fullName>
    </recommendedName>
</protein>
<evidence type="ECO:0000313" key="2">
    <source>
        <dbReference type="Proteomes" id="UP001602287"/>
    </source>
</evidence>
<gene>
    <name evidence="1" type="ORF">ACFY3B_05590</name>
</gene>
<comment type="caution">
    <text evidence="1">The sequence shown here is derived from an EMBL/GenBank/DDBJ whole genome shotgun (WGS) entry which is preliminary data.</text>
</comment>
<sequence length="400" mass="42921">MTTLIFVHGTGARTSRYEPVLKKFDVAMRDRCPDTTVIPCLWGDRLGSPPPAPHRSIPRYRPSTTAQSPVSGWPTARWTILDLDPLHDVRVCAAVSARTRPAPRLPGQLSNADRISRAVAQMSQATTLNEDLVATGLAEGFDVAVDSVLRSAPAREAIAQSQGDAAWGELVDALAEAIIAETLRHQSTTTRLVPADRRRLVESVIDAFQGGQLGVLGTAARISAELAMRMGGAWALDHWRGSLSDSAHPFVGDVLRYLARGEAIRRLIADCVRDAGGPVVLVGHSLGGIAALDTLVLRSLPAVAALVTVGSQGPLLHEMGALPSLDAGEPLPGSVPRWLNVHHRRDLLSYLAEPIFPGRVEDVEIAGNEVMPEAHSAYFDRKDFYDLLASLVKEVGRAAP</sequence>
<dbReference type="EMBL" id="JBIAZM010000002">
    <property type="protein sequence ID" value="MFF5199061.1"/>
    <property type="molecule type" value="Genomic_DNA"/>
</dbReference>